<dbReference type="InterPro" id="IPR027417">
    <property type="entry name" value="P-loop_NTPase"/>
</dbReference>
<dbReference type="GO" id="GO:0003724">
    <property type="term" value="F:RNA helicase activity"/>
    <property type="evidence" value="ECO:0007669"/>
    <property type="project" value="UniProtKB-EC"/>
</dbReference>
<evidence type="ECO:0000259" key="12">
    <source>
        <dbReference type="PROSITE" id="PS51195"/>
    </source>
</evidence>
<evidence type="ECO:0000256" key="3">
    <source>
        <dbReference type="ARBA" id="ARBA00022801"/>
    </source>
</evidence>
<feature type="compositionally biased region" description="Acidic residues" evidence="9">
    <location>
        <begin position="574"/>
        <end position="619"/>
    </location>
</feature>
<dbReference type="GO" id="GO:0005524">
    <property type="term" value="F:ATP binding"/>
    <property type="evidence" value="ECO:0007669"/>
    <property type="project" value="UniProtKB-KW"/>
</dbReference>
<dbReference type="PROSITE" id="PS00039">
    <property type="entry name" value="DEAD_ATP_HELICASE"/>
    <property type="match status" value="1"/>
</dbReference>
<dbReference type="GO" id="GO:0003676">
    <property type="term" value="F:nucleic acid binding"/>
    <property type="evidence" value="ECO:0007669"/>
    <property type="project" value="InterPro"/>
</dbReference>
<comment type="similarity">
    <text evidence="8">Belongs to the DEAD box helicase family.</text>
</comment>
<proteinExistence type="inferred from homology"/>
<dbReference type="InterPro" id="IPR014014">
    <property type="entry name" value="RNA_helicase_DEAD_Q_motif"/>
</dbReference>
<keyword evidence="2 8" id="KW-0547">Nucleotide-binding</keyword>
<accession>A0A1Q5TAP8</accession>
<evidence type="ECO:0000313" key="13">
    <source>
        <dbReference type="EMBL" id="OKO97324.1"/>
    </source>
</evidence>
<evidence type="ECO:0000313" key="14">
    <source>
        <dbReference type="Proteomes" id="UP000186955"/>
    </source>
</evidence>
<feature type="domain" description="Helicase ATP-binding" evidence="10">
    <location>
        <begin position="163"/>
        <end position="363"/>
    </location>
</feature>
<dbReference type="Pfam" id="PF00270">
    <property type="entry name" value="DEAD"/>
    <property type="match status" value="1"/>
</dbReference>
<dbReference type="InterPro" id="IPR014001">
    <property type="entry name" value="Helicase_ATP-bd"/>
</dbReference>
<name>A0A1Q5TAP8_9EURO</name>
<dbReference type="Proteomes" id="UP000186955">
    <property type="component" value="Unassembled WGS sequence"/>
</dbReference>
<evidence type="ECO:0000256" key="9">
    <source>
        <dbReference type="SAM" id="MobiDB-lite"/>
    </source>
</evidence>
<feature type="compositionally biased region" description="Polar residues" evidence="9">
    <location>
        <begin position="14"/>
        <end position="28"/>
    </location>
</feature>
<evidence type="ECO:0000256" key="5">
    <source>
        <dbReference type="ARBA" id="ARBA00022840"/>
    </source>
</evidence>
<feature type="domain" description="Helicase C-terminal" evidence="11">
    <location>
        <begin position="391"/>
        <end position="539"/>
    </location>
</feature>
<feature type="short sequence motif" description="Q motif" evidence="7">
    <location>
        <begin position="132"/>
        <end position="160"/>
    </location>
</feature>
<dbReference type="EMBL" id="MNBE01000695">
    <property type="protein sequence ID" value="OKO97324.1"/>
    <property type="molecule type" value="Genomic_DNA"/>
</dbReference>
<dbReference type="PROSITE" id="PS51195">
    <property type="entry name" value="Q_MOTIF"/>
    <property type="match status" value="1"/>
</dbReference>
<evidence type="ECO:0000256" key="2">
    <source>
        <dbReference type="ARBA" id="ARBA00022741"/>
    </source>
</evidence>
<keyword evidence="14" id="KW-1185">Reference proteome</keyword>
<feature type="compositionally biased region" description="Basic and acidic residues" evidence="9">
    <location>
        <begin position="620"/>
        <end position="638"/>
    </location>
</feature>
<protein>
    <recommendedName>
        <fullName evidence="1">RNA helicase</fullName>
        <ecNumber evidence="1">3.6.4.13</ecNumber>
    </recommendedName>
</protein>
<comment type="caution">
    <text evidence="13">The sequence shown here is derived from an EMBL/GenBank/DDBJ whole genome shotgun (WGS) entry which is preliminary data.</text>
</comment>
<dbReference type="CDD" id="cd18787">
    <property type="entry name" value="SF2_C_DEAD"/>
    <property type="match status" value="1"/>
</dbReference>
<evidence type="ECO:0000256" key="7">
    <source>
        <dbReference type="PROSITE-ProRule" id="PRU00552"/>
    </source>
</evidence>
<dbReference type="Gene3D" id="3.40.50.300">
    <property type="entry name" value="P-loop containing nucleotide triphosphate hydrolases"/>
    <property type="match status" value="2"/>
</dbReference>
<dbReference type="InterPro" id="IPR001650">
    <property type="entry name" value="Helicase_C-like"/>
</dbReference>
<comment type="catalytic activity">
    <reaction evidence="6">
        <text>ATP + H2O = ADP + phosphate + H(+)</text>
        <dbReference type="Rhea" id="RHEA:13065"/>
        <dbReference type="ChEBI" id="CHEBI:15377"/>
        <dbReference type="ChEBI" id="CHEBI:15378"/>
        <dbReference type="ChEBI" id="CHEBI:30616"/>
        <dbReference type="ChEBI" id="CHEBI:43474"/>
        <dbReference type="ChEBI" id="CHEBI:456216"/>
        <dbReference type="EC" id="3.6.4.13"/>
    </reaction>
</comment>
<dbReference type="Pfam" id="PF00271">
    <property type="entry name" value="Helicase_C"/>
    <property type="match status" value="1"/>
</dbReference>
<dbReference type="GO" id="GO:0016787">
    <property type="term" value="F:hydrolase activity"/>
    <property type="evidence" value="ECO:0007669"/>
    <property type="project" value="UniProtKB-KW"/>
</dbReference>
<dbReference type="InterPro" id="IPR000629">
    <property type="entry name" value="RNA-helicase_DEAD-box_CS"/>
</dbReference>
<dbReference type="PANTHER" id="PTHR47958">
    <property type="entry name" value="ATP-DEPENDENT RNA HELICASE DBP3"/>
    <property type="match status" value="1"/>
</dbReference>
<evidence type="ECO:0000256" key="6">
    <source>
        <dbReference type="ARBA" id="ARBA00047984"/>
    </source>
</evidence>
<feature type="region of interest" description="Disordered" evidence="9">
    <location>
        <begin position="535"/>
        <end position="638"/>
    </location>
</feature>
<keyword evidence="4 8" id="KW-0347">Helicase</keyword>
<dbReference type="PROSITE" id="PS51192">
    <property type="entry name" value="HELICASE_ATP_BIND_1"/>
    <property type="match status" value="1"/>
</dbReference>
<feature type="domain" description="DEAD-box RNA helicase Q" evidence="12">
    <location>
        <begin position="132"/>
        <end position="160"/>
    </location>
</feature>
<feature type="region of interest" description="Disordered" evidence="9">
    <location>
        <begin position="1"/>
        <end position="45"/>
    </location>
</feature>
<evidence type="ECO:0000259" key="11">
    <source>
        <dbReference type="PROSITE" id="PS51194"/>
    </source>
</evidence>
<gene>
    <name evidence="13" type="ORF">PENSUB_10118</name>
</gene>
<evidence type="ECO:0000256" key="8">
    <source>
        <dbReference type="RuleBase" id="RU000492"/>
    </source>
</evidence>
<evidence type="ECO:0000256" key="4">
    <source>
        <dbReference type="ARBA" id="ARBA00022806"/>
    </source>
</evidence>
<dbReference type="PROSITE" id="PS51194">
    <property type="entry name" value="HELICASE_CTER"/>
    <property type="match status" value="1"/>
</dbReference>
<dbReference type="SMART" id="SM00490">
    <property type="entry name" value="HELICc"/>
    <property type="match status" value="1"/>
</dbReference>
<sequence length="638" mass="72340">MESYDDVQDALRDVTNNPDEFVTENDNAQFPPDDNEKSYLGPREAGWTDPVPYSYESYNDRNFANWDGMAPRYEWNDEYGDIGPRNEELEKQLFNDEFMPRAGLRFDELKKSGEEAPYSVKVESEFKLKPISTFDEAGIHPVMKKNLELCMYSWPTAIQCYTIPAIHEQRDVIGIAQTGNPCSGKTGAFLIPILSKLMGKAKKLAAPRPNIAEGWDPKVNAVRAEPLVLIVCPTRELANQIFDDARRLCYRSMLRPCVVYGGAPARLQREELQKGCDILIGTPGRILDFMRQPHVLSLRRVRYTVIDEADELLQADWEEDFKHLMAGGDMNEDSDHRYLMFSASFNKECRKLAGDYLSRDHVRIRISRPGSAVRHIQQVIVWVENHNKKKALYDLLLSLRPTRTLIFVNSKQEVDYVDDFLFNQGLPTTSMHGDRTQREREDAIRSFRTAKCPIMITTGVSARGLDIVNVMHVVNYDLPRASQGGITEYMHRIGRTARIGNEGLATSFYNSRDEDLGPDLVKLLIESHQTVPDFLEQHQPSDTNPSFEDDTTDGEAEKDKEGEDGETGAWAANSDDDDTDADADNKEEEADETWGEDAEGPADLAEGESAAEEQTEQEPAEEKPARGRQPVDRDLVEW</sequence>
<keyword evidence="3 8" id="KW-0378">Hydrolase</keyword>
<dbReference type="AlphaFoldDB" id="A0A1Q5TAP8"/>
<organism evidence="13 14">
    <name type="scientific">Penicillium subrubescens</name>
    <dbReference type="NCBI Taxonomy" id="1316194"/>
    <lineage>
        <taxon>Eukaryota</taxon>
        <taxon>Fungi</taxon>
        <taxon>Dikarya</taxon>
        <taxon>Ascomycota</taxon>
        <taxon>Pezizomycotina</taxon>
        <taxon>Eurotiomycetes</taxon>
        <taxon>Eurotiomycetidae</taxon>
        <taxon>Eurotiales</taxon>
        <taxon>Aspergillaceae</taxon>
        <taxon>Penicillium</taxon>
    </lineage>
</organism>
<evidence type="ECO:0000259" key="10">
    <source>
        <dbReference type="PROSITE" id="PS51192"/>
    </source>
</evidence>
<dbReference type="EC" id="3.6.4.13" evidence="1"/>
<dbReference type="STRING" id="1316194.A0A1Q5TAP8"/>
<keyword evidence="5 8" id="KW-0067">ATP-binding</keyword>
<dbReference type="SUPFAM" id="SSF52540">
    <property type="entry name" value="P-loop containing nucleoside triphosphate hydrolases"/>
    <property type="match status" value="1"/>
</dbReference>
<dbReference type="SMART" id="SM00487">
    <property type="entry name" value="DEXDc"/>
    <property type="match status" value="1"/>
</dbReference>
<evidence type="ECO:0000256" key="1">
    <source>
        <dbReference type="ARBA" id="ARBA00012552"/>
    </source>
</evidence>
<dbReference type="InterPro" id="IPR011545">
    <property type="entry name" value="DEAD/DEAH_box_helicase_dom"/>
</dbReference>
<reference evidence="13 14" key="1">
    <citation type="submission" date="2016-10" db="EMBL/GenBank/DDBJ databases">
        <title>Genome sequence of the ascomycete fungus Penicillium subrubescens.</title>
        <authorList>
            <person name="De Vries R.P."/>
            <person name="Peng M."/>
            <person name="Dilokpimol A."/>
            <person name="Hilden K."/>
            <person name="Makela M.R."/>
            <person name="Grigoriev I."/>
            <person name="Riley R."/>
            <person name="Granchi Z."/>
        </authorList>
    </citation>
    <scope>NUCLEOTIDE SEQUENCE [LARGE SCALE GENOMIC DNA]</scope>
    <source>
        <strain evidence="13 14">CBS 132785</strain>
    </source>
</reference>